<name>A0ABT2QSM8_9STAP</name>
<evidence type="ECO:0000313" key="6">
    <source>
        <dbReference type="Proteomes" id="UP001209553"/>
    </source>
</evidence>
<keyword evidence="6" id="KW-1185">Reference proteome</keyword>
<dbReference type="PANTHER" id="PTHR34384">
    <property type="entry name" value="L-2,3-DIAMINOPROPANOATE--CITRATE LIGASE"/>
    <property type="match status" value="1"/>
</dbReference>
<protein>
    <submittedName>
        <fullName evidence="5">Siderophore biosynthesis protein, IucA/IucC family</fullName>
    </submittedName>
</protein>
<proteinExistence type="inferred from homology"/>
<feature type="domain" description="Aerobactin siderophore biosynthesis IucA/IucC N-terminal" evidence="3">
    <location>
        <begin position="103"/>
        <end position="326"/>
    </location>
</feature>
<feature type="domain" description="Aerobactin siderophore biosynthesis IucA/IucC-like C-terminal" evidence="4">
    <location>
        <begin position="358"/>
        <end position="504"/>
    </location>
</feature>
<sequence>MEKVVSKDIEEIHSHFQDLTSNEVQQCYRQAHHEVNRRVKQLAVFENIDETLIARDERLQGEIEDSIRNLTLSYLQYHRDQDNYGHKYEHIFDFVEKENLTDVFFEQSVTQGHPFHPMTKTKLGFTHQDVLNYAPEFRNTAHVIPVLCDKSLVTVMGTQRSEKFTQFYHHVTDYCRQHHIEMDNYDILFIHEWQLKHYMRAQYSQLFDSNQLIPLYDLAIAANPLLSFRTLDIPSLDSIIKTAINVQATSAVRNVSPASINNGVVLSKEVSRIYNHSTYHHSYIQKDLAGAHLNIDPQNANKCSYLIRETIPSTPDVHNVVCASLITKSFITDKPIVIECIEQLMTCEQLEFHEAATQFMKRYSEILLEATYKLMLEEHISLEAHMQNSTVVIKNGKPQAIYIRDFGGVRLFDRDCEIDASTGLLTTEFEELLAVFTHSVLYNHLFQLIHVLAEYNYPASQCHQLIADMIRRYNEQLQPEIDVLQQPHFRIKSLLKMRIYEDGYDYQHTVVDNPLYGKGGQA</sequence>
<dbReference type="Pfam" id="PF04183">
    <property type="entry name" value="IucA_IucC"/>
    <property type="match status" value="1"/>
</dbReference>
<dbReference type="Proteomes" id="UP001209553">
    <property type="component" value="Unassembled WGS sequence"/>
</dbReference>
<dbReference type="RefSeq" id="WP_262856635.1">
    <property type="nucleotide sequence ID" value="NZ_JAOPKZ010000017.1"/>
</dbReference>
<gene>
    <name evidence="5" type="ORF">N9R04_09630</name>
</gene>
<dbReference type="Gene3D" id="6.10.250.3370">
    <property type="match status" value="1"/>
</dbReference>
<dbReference type="InterPro" id="IPR007310">
    <property type="entry name" value="Aerobactin_biosyn_IucA/IucC_N"/>
</dbReference>
<evidence type="ECO:0000256" key="2">
    <source>
        <dbReference type="ARBA" id="ARBA00007832"/>
    </source>
</evidence>
<evidence type="ECO:0000259" key="3">
    <source>
        <dbReference type="Pfam" id="PF04183"/>
    </source>
</evidence>
<dbReference type="InterPro" id="IPR022770">
    <property type="entry name" value="IucA/IucC-like_C"/>
</dbReference>
<evidence type="ECO:0000256" key="1">
    <source>
        <dbReference type="ARBA" id="ARBA00004924"/>
    </source>
</evidence>
<dbReference type="PANTHER" id="PTHR34384:SF6">
    <property type="entry name" value="STAPHYLOFERRIN B SYNTHASE"/>
    <property type="match status" value="1"/>
</dbReference>
<comment type="caution">
    <text evidence="5">The sequence shown here is derived from an EMBL/GenBank/DDBJ whole genome shotgun (WGS) entry which is preliminary data.</text>
</comment>
<comment type="similarity">
    <text evidence="2">Belongs to the IucA/IucC family.</text>
</comment>
<evidence type="ECO:0000259" key="4">
    <source>
        <dbReference type="Pfam" id="PF06276"/>
    </source>
</evidence>
<dbReference type="InterPro" id="IPR037455">
    <property type="entry name" value="LucA/IucC-like"/>
</dbReference>
<reference evidence="5 6" key="1">
    <citation type="journal article" date="2023" name="Int. J. Syst. Evol. Microbiol.">
        <title>Streptococcus sciuri sp. nov., Staphylococcus marylandisciuri sp. nov. and Staphylococcus americanisciuri sp. nov., isolated from faeces of eastern grey squirrel (Sciurus carolinensis).</title>
        <authorList>
            <person name="Volokhov D.V."/>
            <person name="Zagorodnyaya T.A."/>
            <person name="Furtak V.A."/>
            <person name="Nattanmai G."/>
            <person name="Randall L."/>
            <person name="Jose S."/>
            <person name="Gao Y."/>
            <person name="Eisenberg T."/>
            <person name="Delmonte P."/>
            <person name="Blom J."/>
            <person name="Mitchell K.K."/>
        </authorList>
    </citation>
    <scope>NUCLEOTIDE SEQUENCE [LARGE SCALE GENOMIC DNA]</scope>
    <source>
        <strain evidence="5 6">SQ8-PEA</strain>
    </source>
</reference>
<dbReference type="EMBL" id="JAOPKZ010000017">
    <property type="protein sequence ID" value="MCU5746937.1"/>
    <property type="molecule type" value="Genomic_DNA"/>
</dbReference>
<comment type="pathway">
    <text evidence="1">Siderophore biosynthesis.</text>
</comment>
<dbReference type="Pfam" id="PF06276">
    <property type="entry name" value="FhuF"/>
    <property type="match status" value="1"/>
</dbReference>
<dbReference type="Gene3D" id="1.10.510.40">
    <property type="match status" value="1"/>
</dbReference>
<organism evidence="5 6">
    <name type="scientific">Staphylococcus marylandisciuri</name>
    <dbReference type="NCBI Taxonomy" id="2981529"/>
    <lineage>
        <taxon>Bacteria</taxon>
        <taxon>Bacillati</taxon>
        <taxon>Bacillota</taxon>
        <taxon>Bacilli</taxon>
        <taxon>Bacillales</taxon>
        <taxon>Staphylococcaceae</taxon>
        <taxon>Staphylococcus</taxon>
    </lineage>
</organism>
<accession>A0ABT2QSM8</accession>
<evidence type="ECO:0000313" key="5">
    <source>
        <dbReference type="EMBL" id="MCU5746937.1"/>
    </source>
</evidence>